<dbReference type="InterPro" id="IPR004244">
    <property type="entry name" value="Transposase_22"/>
</dbReference>
<name>A0AAD1WEC4_PELCU</name>
<dbReference type="Proteomes" id="UP001295444">
    <property type="component" value="Chromosome 06"/>
</dbReference>
<reference evidence="2" key="1">
    <citation type="submission" date="2022-03" db="EMBL/GenBank/DDBJ databases">
        <authorList>
            <person name="Alioto T."/>
            <person name="Alioto T."/>
            <person name="Gomez Garrido J."/>
        </authorList>
    </citation>
    <scope>NUCLEOTIDE SEQUENCE</scope>
</reference>
<protein>
    <submittedName>
        <fullName evidence="2">Uncharacterized protein</fullName>
    </submittedName>
</protein>
<evidence type="ECO:0000256" key="1">
    <source>
        <dbReference type="SAM" id="Coils"/>
    </source>
</evidence>
<keyword evidence="1" id="KW-0175">Coiled coil</keyword>
<dbReference type="PANTHER" id="PTHR11505">
    <property type="entry name" value="L1 TRANSPOSABLE ELEMENT-RELATED"/>
    <property type="match status" value="1"/>
</dbReference>
<dbReference type="EMBL" id="OW240917">
    <property type="protein sequence ID" value="CAH2301167.1"/>
    <property type="molecule type" value="Genomic_DNA"/>
</dbReference>
<dbReference type="Gene3D" id="3.30.70.1820">
    <property type="entry name" value="L1 transposable element, RRM domain"/>
    <property type="match status" value="1"/>
</dbReference>
<proteinExistence type="predicted"/>
<evidence type="ECO:0000313" key="3">
    <source>
        <dbReference type="Proteomes" id="UP001295444"/>
    </source>
</evidence>
<feature type="coiled-coil region" evidence="1">
    <location>
        <begin position="64"/>
        <end position="91"/>
    </location>
</feature>
<keyword evidence="3" id="KW-1185">Reference proteome</keyword>
<gene>
    <name evidence="2" type="ORF">PECUL_23A039627</name>
</gene>
<organism evidence="2 3">
    <name type="scientific">Pelobates cultripes</name>
    <name type="common">Western spadefoot toad</name>
    <dbReference type="NCBI Taxonomy" id="61616"/>
    <lineage>
        <taxon>Eukaryota</taxon>
        <taxon>Metazoa</taxon>
        <taxon>Chordata</taxon>
        <taxon>Craniata</taxon>
        <taxon>Vertebrata</taxon>
        <taxon>Euteleostomi</taxon>
        <taxon>Amphibia</taxon>
        <taxon>Batrachia</taxon>
        <taxon>Anura</taxon>
        <taxon>Pelobatoidea</taxon>
        <taxon>Pelobatidae</taxon>
        <taxon>Pelobates</taxon>
    </lineage>
</organism>
<sequence>MVAPAQMASIFPLPRRTSQTLTGSRKAIYKCSITKTNHIMAALDGLGKRTSHVESKMENFASAHNDLATHVEQLEQKLVKLADLVDRAHRNNLRLWGIFKTILPENLQAYVSGILQAYAPEILADMLLIDRIHCLPRPRFLPDTTPRDVLVRAHYYHIKEHVLRAGTRGNLRQIFLMSSCLRIY</sequence>
<evidence type="ECO:0000313" key="2">
    <source>
        <dbReference type="EMBL" id="CAH2301167.1"/>
    </source>
</evidence>
<dbReference type="AlphaFoldDB" id="A0AAD1WEC4"/>
<accession>A0AAD1WEC4</accession>